<evidence type="ECO:0000256" key="3">
    <source>
        <dbReference type="ARBA" id="ARBA00004511"/>
    </source>
</evidence>
<evidence type="ECO:0000256" key="18">
    <source>
        <dbReference type="ARBA" id="ARBA00024631"/>
    </source>
</evidence>
<dbReference type="Proteomes" id="UP001583280">
    <property type="component" value="Unassembled WGS sequence"/>
</dbReference>
<comment type="catalytic activity">
    <reaction evidence="15">
        <text>a 1,2-diacyl-sn-glycero-3-phospho-L-serine(in) = a 1,2-diacyl-sn-glycero-3-phospho-L-serine(out)</text>
        <dbReference type="Rhea" id="RHEA:38663"/>
        <dbReference type="ChEBI" id="CHEBI:57262"/>
    </reaction>
</comment>
<comment type="catalytic activity">
    <reaction evidence="18">
        <text>a 1,2-diacyl-sn-glycero-3-phosphocholine(in) = a 1,2-diacyl-sn-glycero-3-phosphocholine(out)</text>
        <dbReference type="Rhea" id="RHEA:38571"/>
        <dbReference type="ChEBI" id="CHEBI:57643"/>
    </reaction>
</comment>
<evidence type="ECO:0000256" key="2">
    <source>
        <dbReference type="ARBA" id="ARBA00004477"/>
    </source>
</evidence>
<feature type="region of interest" description="Disordered" evidence="20">
    <location>
        <begin position="845"/>
        <end position="889"/>
    </location>
</feature>
<evidence type="ECO:0000256" key="19">
    <source>
        <dbReference type="RuleBase" id="RU364027"/>
    </source>
</evidence>
<evidence type="ECO:0000256" key="6">
    <source>
        <dbReference type="ARBA" id="ARBA00018074"/>
    </source>
</evidence>
<keyword evidence="11" id="KW-0333">Golgi apparatus</keyword>
<keyword evidence="13 19" id="KW-0472">Membrane</keyword>
<feature type="transmembrane region" description="Helical" evidence="19">
    <location>
        <begin position="419"/>
        <end position="443"/>
    </location>
</feature>
<evidence type="ECO:0000256" key="10">
    <source>
        <dbReference type="ARBA" id="ARBA00023006"/>
    </source>
</evidence>
<dbReference type="PANTHER" id="PTHR13038">
    <property type="entry name" value="APG9 AUTOPHAGY 9"/>
    <property type="match status" value="1"/>
</dbReference>
<feature type="compositionally biased region" description="Basic and acidic residues" evidence="20">
    <location>
        <begin position="742"/>
        <end position="751"/>
    </location>
</feature>
<evidence type="ECO:0000256" key="16">
    <source>
        <dbReference type="ARBA" id="ARBA00024615"/>
    </source>
</evidence>
<accession>A0ABR3ZJR8</accession>
<comment type="subcellular location">
    <subcellularLocation>
        <location evidence="1">Cytoplasmic vesicle membrane</location>
        <topology evidence="1">Multi-pass membrane protein</topology>
    </subcellularLocation>
    <subcellularLocation>
        <location evidence="2">Endoplasmic reticulum membrane</location>
        <topology evidence="2">Multi-pass membrane protein</topology>
    </subcellularLocation>
    <subcellularLocation>
        <location evidence="4">Golgi apparatus membrane</location>
        <topology evidence="4">Multi-pass membrane protein</topology>
    </subcellularLocation>
    <subcellularLocation>
        <location evidence="3 19">Preautophagosomal structure membrane</location>
        <topology evidence="3 19">Multi-pass membrane protein</topology>
    </subcellularLocation>
</comment>
<evidence type="ECO:0000256" key="5">
    <source>
        <dbReference type="ARBA" id="ARBA00006185"/>
    </source>
</evidence>
<name>A0ABR3ZJR8_9PEZI</name>
<feature type="region of interest" description="Disordered" evidence="20">
    <location>
        <begin position="720"/>
        <end position="767"/>
    </location>
</feature>
<evidence type="ECO:0000256" key="9">
    <source>
        <dbReference type="ARBA" id="ARBA00022989"/>
    </source>
</evidence>
<dbReference type="EMBL" id="JAWDJO010000013">
    <property type="protein sequence ID" value="KAL1900404.1"/>
    <property type="molecule type" value="Genomic_DNA"/>
</dbReference>
<feature type="transmembrane region" description="Helical" evidence="19">
    <location>
        <begin position="505"/>
        <end position="526"/>
    </location>
</feature>
<feature type="region of interest" description="Disordered" evidence="20">
    <location>
        <begin position="100"/>
        <end position="130"/>
    </location>
</feature>
<comment type="catalytic activity">
    <reaction evidence="17">
        <text>a 1,2-diacyl-sn-glycero-3-phospho-(1D-myo-inositol-3-phosphate)(in) = a 1,2-diacyl-sn-glycero-3-phospho-(1D-myo-inositol-3-phosphate)(out)</text>
        <dbReference type="Rhea" id="RHEA:67920"/>
        <dbReference type="ChEBI" id="CHEBI:58088"/>
    </reaction>
</comment>
<evidence type="ECO:0000256" key="4">
    <source>
        <dbReference type="ARBA" id="ARBA00004653"/>
    </source>
</evidence>
<protein>
    <recommendedName>
        <fullName evidence="6 19">Autophagy-related protein 9</fullName>
    </recommendedName>
</protein>
<proteinExistence type="inferred from homology"/>
<evidence type="ECO:0000256" key="7">
    <source>
        <dbReference type="ARBA" id="ARBA00022448"/>
    </source>
</evidence>
<keyword evidence="22" id="KW-1185">Reference proteome</keyword>
<comment type="function">
    <text evidence="19">Phospholipid scramblase involved in autophagy. Cycles between the preautophagosomal structure/phagophore assembly site (PAS) and the cytoplasmic vesicle pool and supplies membrane for the growing autophagosome. Lipid scramblase activity plays a key role in preautophagosomal structure/phagophore assembly by distributing the phospholipids that arrive through ATG2 from the cytoplasmic to the luminal leaflet of the bilayer, thereby driving autophagosomal membrane expansion.</text>
</comment>
<evidence type="ECO:0000256" key="1">
    <source>
        <dbReference type="ARBA" id="ARBA00004439"/>
    </source>
</evidence>
<evidence type="ECO:0000256" key="14">
    <source>
        <dbReference type="ARBA" id="ARBA00023329"/>
    </source>
</evidence>
<evidence type="ECO:0000256" key="12">
    <source>
        <dbReference type="ARBA" id="ARBA00023055"/>
    </source>
</evidence>
<evidence type="ECO:0000313" key="21">
    <source>
        <dbReference type="EMBL" id="KAL1900404.1"/>
    </source>
</evidence>
<dbReference type="Pfam" id="PF04109">
    <property type="entry name" value="ATG9"/>
    <property type="match status" value="1"/>
</dbReference>
<evidence type="ECO:0000256" key="20">
    <source>
        <dbReference type="SAM" id="MobiDB-lite"/>
    </source>
</evidence>
<evidence type="ECO:0000313" key="22">
    <source>
        <dbReference type="Proteomes" id="UP001583280"/>
    </source>
</evidence>
<comment type="catalytic activity">
    <reaction evidence="16">
        <text>a 1,2-diacyl-sn-glycero-3-phosphoethanolamine(in) = a 1,2-diacyl-sn-glycero-3-phosphoethanolamine(out)</text>
        <dbReference type="Rhea" id="RHEA:38895"/>
        <dbReference type="ChEBI" id="CHEBI:64612"/>
    </reaction>
</comment>
<comment type="caution">
    <text evidence="21">The sequence shown here is derived from an EMBL/GenBank/DDBJ whole genome shotgun (WGS) entry which is preliminary data.</text>
</comment>
<keyword evidence="9 19" id="KW-1133">Transmembrane helix</keyword>
<feature type="transmembrane region" description="Helical" evidence="19">
    <location>
        <begin position="608"/>
        <end position="629"/>
    </location>
</feature>
<comment type="similarity">
    <text evidence="5 19">Belongs to the ATG9 family.</text>
</comment>
<comment type="caution">
    <text evidence="19">Lacks conserved residue(s) required for the propagation of feature annotation.</text>
</comment>
<keyword evidence="8 19" id="KW-0812">Transmembrane</keyword>
<dbReference type="InterPro" id="IPR007241">
    <property type="entry name" value="Autophagy-rel_prot_9"/>
</dbReference>
<reference evidence="21 22" key="1">
    <citation type="journal article" date="2024" name="IMA Fungus">
        <title>IMA Genome - F19 : A genome assembly and annotation guide to empower mycologists, including annotated draft genome sequences of Ceratocystis pirilliformis, Diaporthe australafricana, Fusarium ophioides, Paecilomyces lecythidis, and Sporothrix stenoceras.</title>
        <authorList>
            <person name="Aylward J."/>
            <person name="Wilson A.M."/>
            <person name="Visagie C.M."/>
            <person name="Spraker J."/>
            <person name="Barnes I."/>
            <person name="Buitendag C."/>
            <person name="Ceriani C."/>
            <person name="Del Mar Angel L."/>
            <person name="du Plessis D."/>
            <person name="Fuchs T."/>
            <person name="Gasser K."/>
            <person name="Kramer D."/>
            <person name="Li W."/>
            <person name="Munsamy K."/>
            <person name="Piso A."/>
            <person name="Price J.L."/>
            <person name="Sonnekus B."/>
            <person name="Thomas C."/>
            <person name="van der Nest A."/>
            <person name="van Dijk A."/>
            <person name="van Heerden A."/>
            <person name="van Vuuren N."/>
            <person name="Yilmaz N."/>
            <person name="Duong T.A."/>
            <person name="van der Merwe N.A."/>
            <person name="Wingfield M.J."/>
            <person name="Wingfield B.D."/>
        </authorList>
    </citation>
    <scope>NUCLEOTIDE SEQUENCE [LARGE SCALE GENOMIC DNA]</scope>
    <source>
        <strain evidence="21 22">CMW 12675</strain>
    </source>
</reference>
<evidence type="ECO:0000256" key="13">
    <source>
        <dbReference type="ARBA" id="ARBA00023136"/>
    </source>
</evidence>
<keyword evidence="7 19" id="KW-0813">Transport</keyword>
<gene>
    <name evidence="21" type="primary">ATG9</name>
    <name evidence="21" type="ORF">Cpir12675_000986</name>
</gene>
<evidence type="ECO:0000256" key="8">
    <source>
        <dbReference type="ARBA" id="ARBA00022692"/>
    </source>
</evidence>
<evidence type="ECO:0000256" key="17">
    <source>
        <dbReference type="ARBA" id="ARBA00024621"/>
    </source>
</evidence>
<feature type="region of interest" description="Disordered" evidence="20">
    <location>
        <begin position="59"/>
        <end position="85"/>
    </location>
</feature>
<sequence length="889" mass="100550">MDSQHISFLPSDAARVNQSFYERLRNPEAEATGLQNLDNRSFVGALDEDATFDQLSLMEENRPLNRGRNMRSTERSEEYDDNNDVPESLLVEVQHVSPIKVGQSPPLNSKKGKQTVHDRPLGSIRSQTSNLPSRIAGTSSGFAPVPAIAAPRSIHHTPGSVMSNPREKALWKWANVTNLDSFMGEVYDYFDGNGIWCIMVDKALHIVETAFIAVFLTFLTQCVAYSKIPHSASLSEVIVPKCTQRWSGLWNLGIWLYTFYFIWKCVQFFTDTRRLLDIRNFYIHLLCIPEEDMQTISWQDVVARIMALRDANPSTALNLLPGPAKFIGGQSKERLDAHDIANRLMRRDNYFIAMINKDILDVSFTVPFLGRKQVLSRTLEWYLYYCIIDFVFDYRGQVHPDFLKAESRAILSEKLRQRFVFAAAINLILSPFMLAYAIIVHFFTYYNEYQRDPSKASARRYTPLAGWRLREFNELPHIFEDRLKMSYPFATRYLDQFPKKLSDRVFRTISFISGSLLAVLAIASLLDEKMFLGFEITHERTVLFYLGVLGVIWKGSRDSIQEETLVFDPEYAMTNVIEYTRYMPDSWETRLHSFEVKQEFADMYKMKLVVFLEELIGIITAPLVLWTSMPKCSNQIIDFFREFTIHVDGLGYVCSFAVFDFKKGVGQGTKTQAPADDVRGGYHTAKHGKMAASYYGFLDNYVINPKTGIPGHLPLSQRHQYHEDEGRESASGATDSMPPQRMGKDGKESTSRSRGPNPRHQAGRTPRFAFGMQDQLSPLGSLLLDPCHQPSASVFAGSRSMHRAGTRPARNAGFDCGIMEESSEGRCMEDGSSGGLGESVWQTSVGRANAQDKSTGNEPGGDDPGVLGLIRQLKQTRRNHKAGSNGTAL</sequence>
<feature type="compositionally biased region" description="Polar residues" evidence="20">
    <location>
        <begin position="845"/>
        <end position="857"/>
    </location>
</feature>
<evidence type="ECO:0000256" key="15">
    <source>
        <dbReference type="ARBA" id="ARBA00024479"/>
    </source>
</evidence>
<evidence type="ECO:0000256" key="11">
    <source>
        <dbReference type="ARBA" id="ARBA00023034"/>
    </source>
</evidence>
<dbReference type="PANTHER" id="PTHR13038:SF10">
    <property type="entry name" value="AUTOPHAGY-RELATED PROTEIN 9"/>
    <property type="match status" value="1"/>
</dbReference>
<organism evidence="21 22">
    <name type="scientific">Ceratocystis pirilliformis</name>
    <dbReference type="NCBI Taxonomy" id="259994"/>
    <lineage>
        <taxon>Eukaryota</taxon>
        <taxon>Fungi</taxon>
        <taxon>Dikarya</taxon>
        <taxon>Ascomycota</taxon>
        <taxon>Pezizomycotina</taxon>
        <taxon>Sordariomycetes</taxon>
        <taxon>Hypocreomycetidae</taxon>
        <taxon>Microascales</taxon>
        <taxon>Ceratocystidaceae</taxon>
        <taxon>Ceratocystis</taxon>
    </lineage>
</organism>
<keyword evidence="12 19" id="KW-0445">Lipid transport</keyword>
<keyword evidence="14" id="KW-0968">Cytoplasmic vesicle</keyword>
<keyword evidence="10 19" id="KW-0072">Autophagy</keyword>